<organism evidence="1 2">
    <name type="scientific">Oryctolagus cuniculus</name>
    <name type="common">Rabbit</name>
    <dbReference type="NCBI Taxonomy" id="9986"/>
    <lineage>
        <taxon>Eukaryota</taxon>
        <taxon>Metazoa</taxon>
        <taxon>Chordata</taxon>
        <taxon>Craniata</taxon>
        <taxon>Vertebrata</taxon>
        <taxon>Euteleostomi</taxon>
        <taxon>Mammalia</taxon>
        <taxon>Eutheria</taxon>
        <taxon>Euarchontoglires</taxon>
        <taxon>Glires</taxon>
        <taxon>Lagomorpha</taxon>
        <taxon>Leporidae</taxon>
        <taxon>Oryctolagus</taxon>
    </lineage>
</organism>
<sequence length="213" mass="23345">APHPWKCVGKAPTPCATEPTTPLARWGRADPWEAEKNLNSLRTLVSFPEQSQVKICKWKNPPTPRPHGRRVWEGFLDRGPCSCCFKTAAQQGAAATVSRPRRSAGFSMELRGTSLLLCLFSLLTQVPAEPPTSKPSLKIKKAANVKKDVVSPKMFEELRSRLDSLAQEVALLKEQQALQTGECGWPCGQQPPLPCVRPASAGASPVPSRRLSW</sequence>
<dbReference type="AlphaFoldDB" id="A0A5F9CZ06"/>
<protein>
    <submittedName>
        <fullName evidence="1">Uncharacterized protein</fullName>
    </submittedName>
</protein>
<reference evidence="1 2" key="1">
    <citation type="journal article" date="2011" name="Nature">
        <title>A high-resolution map of human evolutionary constraint using 29 mammals.</title>
        <authorList>
            <person name="Lindblad-Toh K."/>
            <person name="Garber M."/>
            <person name="Zuk O."/>
            <person name="Lin M.F."/>
            <person name="Parker B.J."/>
            <person name="Washietl S."/>
            <person name="Kheradpour P."/>
            <person name="Ernst J."/>
            <person name="Jordan G."/>
            <person name="Mauceli E."/>
            <person name="Ward L.D."/>
            <person name="Lowe C.B."/>
            <person name="Holloway A.K."/>
            <person name="Clamp M."/>
            <person name="Gnerre S."/>
            <person name="Alfoldi J."/>
            <person name="Beal K."/>
            <person name="Chang J."/>
            <person name="Clawson H."/>
            <person name="Cuff J."/>
            <person name="Di Palma F."/>
            <person name="Fitzgerald S."/>
            <person name="Flicek P."/>
            <person name="Guttman M."/>
            <person name="Hubisz M.J."/>
            <person name="Jaffe D.B."/>
            <person name="Jungreis I."/>
            <person name="Kent W.J."/>
            <person name="Kostka D."/>
            <person name="Lara M."/>
            <person name="Martins A.L."/>
            <person name="Massingham T."/>
            <person name="Moltke I."/>
            <person name="Raney B.J."/>
            <person name="Rasmussen M.D."/>
            <person name="Robinson J."/>
            <person name="Stark A."/>
            <person name="Vilella A.J."/>
            <person name="Wen J."/>
            <person name="Xie X."/>
            <person name="Zody M.C."/>
            <person name="Baldwin J."/>
            <person name="Bloom T."/>
            <person name="Chin C.W."/>
            <person name="Heiman D."/>
            <person name="Nicol R."/>
            <person name="Nusbaum C."/>
            <person name="Young S."/>
            <person name="Wilkinson J."/>
            <person name="Worley K.C."/>
            <person name="Kovar C.L."/>
            <person name="Muzny D.M."/>
            <person name="Gibbs R.A."/>
            <person name="Cree A."/>
            <person name="Dihn H.H."/>
            <person name="Fowler G."/>
            <person name="Jhangiani S."/>
            <person name="Joshi V."/>
            <person name="Lee S."/>
            <person name="Lewis L.R."/>
            <person name="Nazareth L.V."/>
            <person name="Okwuonu G."/>
            <person name="Santibanez J."/>
            <person name="Warren W.C."/>
            <person name="Mardis E.R."/>
            <person name="Weinstock G.M."/>
            <person name="Wilson R.K."/>
            <person name="Delehaunty K."/>
            <person name="Dooling D."/>
            <person name="Fronik C."/>
            <person name="Fulton L."/>
            <person name="Fulton B."/>
            <person name="Graves T."/>
            <person name="Minx P."/>
            <person name="Sodergren E."/>
            <person name="Birney E."/>
            <person name="Margulies E.H."/>
            <person name="Herrero J."/>
            <person name="Green E.D."/>
            <person name="Haussler D."/>
            <person name="Siepel A."/>
            <person name="Goldman N."/>
            <person name="Pollard K.S."/>
            <person name="Pedersen J.S."/>
            <person name="Lander E.S."/>
            <person name="Kellis M."/>
        </authorList>
    </citation>
    <scope>NUCLEOTIDE SEQUENCE [LARGE SCALE GENOMIC DNA]</scope>
    <source>
        <strain evidence="1 2">Thorbecke inbred</strain>
    </source>
</reference>
<evidence type="ECO:0000313" key="1">
    <source>
        <dbReference type="Ensembl" id="ENSOCUP00000038688.1"/>
    </source>
</evidence>
<reference evidence="1" key="3">
    <citation type="submission" date="2025-09" db="UniProtKB">
        <authorList>
            <consortium name="Ensembl"/>
        </authorList>
    </citation>
    <scope>IDENTIFICATION</scope>
    <source>
        <strain evidence="1">Thorbecke</strain>
    </source>
</reference>
<accession>A0A5F9CZ06</accession>
<dbReference type="EMBL" id="AAGW02043991">
    <property type="status" value="NOT_ANNOTATED_CDS"/>
    <property type="molecule type" value="Genomic_DNA"/>
</dbReference>
<dbReference type="STRING" id="9986.ENSOCUP00000038688"/>
<dbReference type="Bgee" id="ENSOCUG00000036909">
    <property type="expression patterns" value="Expressed in skeletal muscle tissue and 16 other cell types or tissues"/>
</dbReference>
<proteinExistence type="predicted"/>
<keyword evidence="2" id="KW-1185">Reference proteome</keyword>
<dbReference type="Proteomes" id="UP000001811">
    <property type="component" value="Chromosome 9"/>
</dbReference>
<dbReference type="InParanoid" id="A0A5F9CZ06"/>
<evidence type="ECO:0000313" key="2">
    <source>
        <dbReference type="Proteomes" id="UP000001811"/>
    </source>
</evidence>
<dbReference type="GeneTree" id="ENSGT00980000203086"/>
<dbReference type="Ensembl" id="ENSOCUT00000046014.1">
    <property type="protein sequence ID" value="ENSOCUP00000038688.1"/>
    <property type="gene ID" value="ENSOCUG00000036909.1"/>
</dbReference>
<reference evidence="1" key="2">
    <citation type="submission" date="2025-08" db="UniProtKB">
        <authorList>
            <consortium name="Ensembl"/>
        </authorList>
    </citation>
    <scope>IDENTIFICATION</scope>
    <source>
        <strain evidence="1">Thorbecke</strain>
    </source>
</reference>
<dbReference type="SMR" id="A0A5F9CZ06"/>
<name>A0A5F9CZ06_RABIT</name>